<accession>A0ACB5U9P5</accession>
<name>A0ACB5U9P5_AMBMO</name>
<protein>
    <submittedName>
        <fullName evidence="1">Unnamed protein product</fullName>
    </submittedName>
</protein>
<dbReference type="Proteomes" id="UP001165064">
    <property type="component" value="Unassembled WGS sequence"/>
</dbReference>
<comment type="caution">
    <text evidence="1">The sequence shown here is derived from an EMBL/GenBank/DDBJ whole genome shotgun (WGS) entry which is preliminary data.</text>
</comment>
<evidence type="ECO:0000313" key="1">
    <source>
        <dbReference type="EMBL" id="GMF05033.1"/>
    </source>
</evidence>
<dbReference type="EMBL" id="BSXS01014161">
    <property type="protein sequence ID" value="GMF05033.1"/>
    <property type="molecule type" value="Genomic_DNA"/>
</dbReference>
<organism evidence="1 2">
    <name type="scientific">Ambrosiozyma monospora</name>
    <name type="common">Yeast</name>
    <name type="synonym">Endomycopsis monosporus</name>
    <dbReference type="NCBI Taxonomy" id="43982"/>
    <lineage>
        <taxon>Eukaryota</taxon>
        <taxon>Fungi</taxon>
        <taxon>Dikarya</taxon>
        <taxon>Ascomycota</taxon>
        <taxon>Saccharomycotina</taxon>
        <taxon>Pichiomycetes</taxon>
        <taxon>Pichiales</taxon>
        <taxon>Pichiaceae</taxon>
        <taxon>Ambrosiozyma</taxon>
    </lineage>
</organism>
<sequence length="68" mass="6521">MQFSKVIALTAVSSVALAAHTNSTVSTSNSTSNGSSESSSAISTAGANINNYGSVALGAGLAAAIALF</sequence>
<evidence type="ECO:0000313" key="2">
    <source>
        <dbReference type="Proteomes" id="UP001165064"/>
    </source>
</evidence>
<reference evidence="1" key="1">
    <citation type="submission" date="2023-04" db="EMBL/GenBank/DDBJ databases">
        <title>Ambrosiozyma monospora NBRC 10751.</title>
        <authorList>
            <person name="Ichikawa N."/>
            <person name="Sato H."/>
            <person name="Tonouchi N."/>
        </authorList>
    </citation>
    <scope>NUCLEOTIDE SEQUENCE</scope>
    <source>
        <strain evidence="1">NBRC 10751</strain>
    </source>
</reference>
<proteinExistence type="predicted"/>
<keyword evidence="2" id="KW-1185">Reference proteome</keyword>
<gene>
    <name evidence="1" type="ORF">Amon02_001218600</name>
</gene>